<feature type="domain" description="Core-binding (CB)" evidence="6">
    <location>
        <begin position="1"/>
        <end position="83"/>
    </location>
</feature>
<dbReference type="PROSITE" id="PS51898">
    <property type="entry name" value="TYR_RECOMBINASE"/>
    <property type="match status" value="1"/>
</dbReference>
<gene>
    <name evidence="7" type="ORF">H9631_05560</name>
</gene>
<organism evidence="7 8">
    <name type="scientific">Bacillus norwichensis</name>
    <dbReference type="NCBI Taxonomy" id="2762217"/>
    <lineage>
        <taxon>Bacteria</taxon>
        <taxon>Bacillati</taxon>
        <taxon>Bacillota</taxon>
        <taxon>Bacilli</taxon>
        <taxon>Bacillales</taxon>
        <taxon>Bacillaceae</taxon>
        <taxon>Bacillus</taxon>
    </lineage>
</organism>
<sequence>MMDIIHKYKEFLSSQDKSPKTIESYVRDIRLFVNWYSDQTNHDINTLQQFELNDYRKELEKTVKLKTANRKIVSINRFVEWLFNEGILEDKLHVKTIKDTTPLEFKGLDETEEKRLRKEIYLAGNKMHICLFELLRNTGVRVSELCDIELEHITITEKKGTLKVHGKGDKWRTISLNKTARESIQEYLKVRPSDKGNNLLIGQRGGIKRNAVDLILKKYGDKIGINVSAHMLRHSVGYKLINNPNVAITTIQSILGHSNMSTVAIYTQTKQKDQEIALESIE</sequence>
<dbReference type="InterPro" id="IPR050090">
    <property type="entry name" value="Tyrosine_recombinase_XerCD"/>
</dbReference>
<name>A0ABR8VIE0_9BACI</name>
<dbReference type="SUPFAM" id="SSF56349">
    <property type="entry name" value="DNA breaking-rejoining enzymes"/>
    <property type="match status" value="1"/>
</dbReference>
<keyword evidence="2 4" id="KW-0238">DNA-binding</keyword>
<evidence type="ECO:0000313" key="7">
    <source>
        <dbReference type="EMBL" id="MBD8004543.1"/>
    </source>
</evidence>
<evidence type="ECO:0000256" key="3">
    <source>
        <dbReference type="ARBA" id="ARBA00023172"/>
    </source>
</evidence>
<evidence type="ECO:0000259" key="6">
    <source>
        <dbReference type="PROSITE" id="PS51900"/>
    </source>
</evidence>
<keyword evidence="3" id="KW-0233">DNA recombination</keyword>
<keyword evidence="8" id="KW-1185">Reference proteome</keyword>
<evidence type="ECO:0000313" key="8">
    <source>
        <dbReference type="Proteomes" id="UP000648182"/>
    </source>
</evidence>
<dbReference type="PANTHER" id="PTHR30349:SF81">
    <property type="entry name" value="TYROSINE RECOMBINASE XERC"/>
    <property type="match status" value="1"/>
</dbReference>
<reference evidence="7 8" key="1">
    <citation type="submission" date="2020-08" db="EMBL/GenBank/DDBJ databases">
        <title>A Genomic Blueprint of the Chicken Gut Microbiome.</title>
        <authorList>
            <person name="Gilroy R."/>
            <person name="Ravi A."/>
            <person name="Getino M."/>
            <person name="Pursley I."/>
            <person name="Horton D.L."/>
            <person name="Alikhan N.-F."/>
            <person name="Baker D."/>
            <person name="Gharbi K."/>
            <person name="Hall N."/>
            <person name="Watson M."/>
            <person name="Adriaenssens E.M."/>
            <person name="Foster-Nyarko E."/>
            <person name="Jarju S."/>
            <person name="Secka A."/>
            <person name="Antonio M."/>
            <person name="Oren A."/>
            <person name="Chaudhuri R."/>
            <person name="La Ragione R.M."/>
            <person name="Hildebrand F."/>
            <person name="Pallen M.J."/>
        </authorList>
    </citation>
    <scope>NUCLEOTIDE SEQUENCE [LARGE SCALE GENOMIC DNA]</scope>
    <source>
        <strain evidence="7 8">Sa1BUA2</strain>
    </source>
</reference>
<dbReference type="Pfam" id="PF02899">
    <property type="entry name" value="Phage_int_SAM_1"/>
    <property type="match status" value="1"/>
</dbReference>
<dbReference type="Gene3D" id="1.10.443.10">
    <property type="entry name" value="Intergrase catalytic core"/>
    <property type="match status" value="1"/>
</dbReference>
<evidence type="ECO:0000256" key="2">
    <source>
        <dbReference type="ARBA" id="ARBA00023125"/>
    </source>
</evidence>
<dbReference type="EMBL" id="JACSPV010000007">
    <property type="protein sequence ID" value="MBD8004543.1"/>
    <property type="molecule type" value="Genomic_DNA"/>
</dbReference>
<dbReference type="InterPro" id="IPR011010">
    <property type="entry name" value="DNA_brk_join_enz"/>
</dbReference>
<dbReference type="InterPro" id="IPR044068">
    <property type="entry name" value="CB"/>
</dbReference>
<feature type="domain" description="Tyr recombinase" evidence="5">
    <location>
        <begin position="103"/>
        <end position="279"/>
    </location>
</feature>
<dbReference type="Gene3D" id="1.10.150.130">
    <property type="match status" value="1"/>
</dbReference>
<evidence type="ECO:0000256" key="4">
    <source>
        <dbReference type="PROSITE-ProRule" id="PRU01248"/>
    </source>
</evidence>
<comment type="caution">
    <text evidence="7">The sequence shown here is derived from an EMBL/GenBank/DDBJ whole genome shotgun (WGS) entry which is preliminary data.</text>
</comment>
<dbReference type="RefSeq" id="WP_191810767.1">
    <property type="nucleotide sequence ID" value="NZ_JACSPV010000007.1"/>
</dbReference>
<dbReference type="InterPro" id="IPR004107">
    <property type="entry name" value="Integrase_SAM-like_N"/>
</dbReference>
<dbReference type="InterPro" id="IPR010998">
    <property type="entry name" value="Integrase_recombinase_N"/>
</dbReference>
<proteinExistence type="predicted"/>
<keyword evidence="1" id="KW-0229">DNA integration</keyword>
<dbReference type="InterPro" id="IPR002104">
    <property type="entry name" value="Integrase_catalytic"/>
</dbReference>
<accession>A0ABR8VIE0</accession>
<dbReference type="Proteomes" id="UP000648182">
    <property type="component" value="Unassembled WGS sequence"/>
</dbReference>
<dbReference type="Pfam" id="PF00589">
    <property type="entry name" value="Phage_integrase"/>
    <property type="match status" value="1"/>
</dbReference>
<dbReference type="PANTHER" id="PTHR30349">
    <property type="entry name" value="PHAGE INTEGRASE-RELATED"/>
    <property type="match status" value="1"/>
</dbReference>
<evidence type="ECO:0000256" key="1">
    <source>
        <dbReference type="ARBA" id="ARBA00022908"/>
    </source>
</evidence>
<dbReference type="PROSITE" id="PS51900">
    <property type="entry name" value="CB"/>
    <property type="match status" value="1"/>
</dbReference>
<protein>
    <submittedName>
        <fullName evidence="7">Tyrosine-type recombinase/integrase</fullName>
    </submittedName>
</protein>
<evidence type="ECO:0000259" key="5">
    <source>
        <dbReference type="PROSITE" id="PS51898"/>
    </source>
</evidence>
<dbReference type="InterPro" id="IPR013762">
    <property type="entry name" value="Integrase-like_cat_sf"/>
</dbReference>